<sequence>MEVSYQTLTMNELSELIGGNAFETAGYYTGKAAHAVYDFGRGVIAGI</sequence>
<keyword evidence="2" id="KW-1185">Reference proteome</keyword>
<protein>
    <submittedName>
        <fullName evidence="1">Uncharacterized protein</fullName>
    </submittedName>
</protein>
<accession>A0A1L7LGN0</accession>
<gene>
    <name evidence="1" type="ORF">SRT_00270</name>
</gene>
<reference evidence="1 2" key="1">
    <citation type="journal article" date="2016" name="Microbiol. Immunol.">
        <title>Complete genome sequence of Streptococcus troglodytae TKU31 isolated from the oral cavity of a chimpanzee (Pan troglodytes).</title>
        <authorList>
            <person name="Okamoto M."/>
            <person name="Naito M."/>
            <person name="Miyanohara M."/>
            <person name="Imai S."/>
            <person name="Nomura Y."/>
            <person name="Saito W."/>
            <person name="Momoi Y."/>
            <person name="Takada K."/>
            <person name="Miyabe-Nishiwaki T."/>
            <person name="Tomonaga M."/>
            <person name="Hanada N."/>
        </authorList>
    </citation>
    <scope>NUCLEOTIDE SEQUENCE [LARGE SCALE GENOMIC DNA]</scope>
    <source>
        <strain evidence="2">TKU 31</strain>
    </source>
</reference>
<organism evidence="1 2">
    <name type="scientific">Streptococcus troglodytae</name>
    <dbReference type="NCBI Taxonomy" id="1111760"/>
    <lineage>
        <taxon>Bacteria</taxon>
        <taxon>Bacillati</taxon>
        <taxon>Bacillota</taxon>
        <taxon>Bacilli</taxon>
        <taxon>Lactobacillales</taxon>
        <taxon>Streptococcaceae</taxon>
        <taxon>Streptococcus</taxon>
    </lineage>
</organism>
<dbReference type="RefSeq" id="WP_167373726.1">
    <property type="nucleotide sequence ID" value="NZ_AP014612.1"/>
</dbReference>
<evidence type="ECO:0000313" key="1">
    <source>
        <dbReference type="EMBL" id="BAQ23288.1"/>
    </source>
</evidence>
<evidence type="ECO:0000313" key="2">
    <source>
        <dbReference type="Proteomes" id="UP000217758"/>
    </source>
</evidence>
<proteinExistence type="predicted"/>
<name>A0A1L7LGN0_9STRE</name>
<dbReference type="EMBL" id="AP014612">
    <property type="protein sequence ID" value="BAQ23288.1"/>
    <property type="molecule type" value="Genomic_DNA"/>
</dbReference>
<dbReference type="KEGG" id="strg:SRT_00270"/>
<dbReference type="Proteomes" id="UP000217758">
    <property type="component" value="Chromosome"/>
</dbReference>
<dbReference type="AlphaFoldDB" id="A0A1L7LGN0"/>